<keyword evidence="2" id="KW-1185">Reference proteome</keyword>
<name>A0A5S9R6G9_9HYPH</name>
<gene>
    <name evidence="1" type="ORF">STARVERO_04363</name>
</gene>
<accession>A0A5S9R6G9</accession>
<organism evidence="1 2">
    <name type="scientific">Starkeya nomas</name>
    <dbReference type="NCBI Taxonomy" id="2666134"/>
    <lineage>
        <taxon>Bacteria</taxon>
        <taxon>Pseudomonadati</taxon>
        <taxon>Pseudomonadota</taxon>
        <taxon>Alphaproteobacteria</taxon>
        <taxon>Hyphomicrobiales</taxon>
        <taxon>Xanthobacteraceae</taxon>
        <taxon>Starkeya</taxon>
    </lineage>
</organism>
<evidence type="ECO:0000313" key="2">
    <source>
        <dbReference type="Proteomes" id="UP000433050"/>
    </source>
</evidence>
<proteinExistence type="predicted"/>
<protein>
    <submittedName>
        <fullName evidence="1">Uncharacterized protein</fullName>
    </submittedName>
</protein>
<evidence type="ECO:0000313" key="1">
    <source>
        <dbReference type="EMBL" id="CAA0128741.1"/>
    </source>
</evidence>
<sequence length="70" mass="7559">MSILVETFGDWVAITDPLFEPMREALEGATSYAELRAAMLEAVTRMDRSALADAIARATAKARGLGDVED</sequence>
<dbReference type="EMBL" id="CACSAS010000007">
    <property type="protein sequence ID" value="CAA0128741.1"/>
    <property type="molecule type" value="Genomic_DNA"/>
</dbReference>
<reference evidence="1 2" key="1">
    <citation type="submission" date="2019-12" db="EMBL/GenBank/DDBJ databases">
        <authorList>
            <person name="Reyes-Prieto M."/>
        </authorList>
    </citation>
    <scope>NUCLEOTIDE SEQUENCE [LARGE SCALE GENOMIC DNA]</scope>
    <source>
        <strain evidence="1">HF14-78462</strain>
    </source>
</reference>
<dbReference type="Proteomes" id="UP000433050">
    <property type="component" value="Unassembled WGS sequence"/>
</dbReference>
<dbReference type="AlphaFoldDB" id="A0A5S9R6G9"/>